<dbReference type="AlphaFoldDB" id="A0A9P6A4G0"/>
<dbReference type="Pfam" id="PF20151">
    <property type="entry name" value="DUF6533"/>
    <property type="match status" value="1"/>
</dbReference>
<sequence length="234" mass="24997">YLQFDIQWSSLALLFYDCALTFPLEVKYIWGSKGRVSTIPYVFGRYALGANVLYVPVVANRLKQGVPFLQPPLSNYFNDALIPVAVRSFLLCDTWCKIIGALSVLGRAAVILTFTGRVYAIYARNKYILIYLSFLGLVCIALDFTHVPGLHCVGSSTRSHVHASSTFASFRATAGDVVSGLVSQFGDDPVETVQRGTVAGESKSSATSGGAGSSGGIPLVEPQSGHAYGSLNAA</sequence>
<organism evidence="4 5">
    <name type="scientific">Pleurotus eryngii</name>
    <name type="common">Boletus of the steppes</name>
    <dbReference type="NCBI Taxonomy" id="5323"/>
    <lineage>
        <taxon>Eukaryota</taxon>
        <taxon>Fungi</taxon>
        <taxon>Dikarya</taxon>
        <taxon>Basidiomycota</taxon>
        <taxon>Agaricomycotina</taxon>
        <taxon>Agaricomycetes</taxon>
        <taxon>Agaricomycetidae</taxon>
        <taxon>Agaricales</taxon>
        <taxon>Pleurotineae</taxon>
        <taxon>Pleurotaceae</taxon>
        <taxon>Pleurotus</taxon>
    </lineage>
</organism>
<feature type="compositionally biased region" description="Low complexity" evidence="1">
    <location>
        <begin position="199"/>
        <end position="208"/>
    </location>
</feature>
<keyword evidence="2" id="KW-1133">Transmembrane helix</keyword>
<proteinExistence type="predicted"/>
<comment type="caution">
    <text evidence="4">The sequence shown here is derived from an EMBL/GenBank/DDBJ whole genome shotgun (WGS) entry which is preliminary data.</text>
</comment>
<feature type="domain" description="DUF6533" evidence="3">
    <location>
        <begin position="9"/>
        <end position="47"/>
    </location>
</feature>
<evidence type="ECO:0000256" key="1">
    <source>
        <dbReference type="SAM" id="MobiDB-lite"/>
    </source>
</evidence>
<feature type="region of interest" description="Disordered" evidence="1">
    <location>
        <begin position="196"/>
        <end position="234"/>
    </location>
</feature>
<keyword evidence="5" id="KW-1185">Reference proteome</keyword>
<feature type="transmembrane region" description="Helical" evidence="2">
    <location>
        <begin position="127"/>
        <end position="147"/>
    </location>
</feature>
<dbReference type="EMBL" id="MU154529">
    <property type="protein sequence ID" value="KAF9499940.1"/>
    <property type="molecule type" value="Genomic_DNA"/>
</dbReference>
<keyword evidence="2" id="KW-0472">Membrane</keyword>
<feature type="non-terminal residue" evidence="4">
    <location>
        <position position="1"/>
    </location>
</feature>
<accession>A0A9P6A4G0</accession>
<dbReference type="InterPro" id="IPR045340">
    <property type="entry name" value="DUF6533"/>
</dbReference>
<evidence type="ECO:0000313" key="5">
    <source>
        <dbReference type="Proteomes" id="UP000807025"/>
    </source>
</evidence>
<name>A0A9P6A4G0_PLEER</name>
<gene>
    <name evidence="4" type="ORF">BDN71DRAFT_1382881</name>
</gene>
<reference evidence="4" key="1">
    <citation type="submission" date="2020-11" db="EMBL/GenBank/DDBJ databases">
        <authorList>
            <consortium name="DOE Joint Genome Institute"/>
            <person name="Ahrendt S."/>
            <person name="Riley R."/>
            <person name="Andreopoulos W."/>
            <person name="Labutti K."/>
            <person name="Pangilinan J."/>
            <person name="Ruiz-Duenas F.J."/>
            <person name="Barrasa J.M."/>
            <person name="Sanchez-Garcia M."/>
            <person name="Camarero S."/>
            <person name="Miyauchi S."/>
            <person name="Serrano A."/>
            <person name="Linde D."/>
            <person name="Babiker R."/>
            <person name="Drula E."/>
            <person name="Ayuso-Fernandez I."/>
            <person name="Pacheco R."/>
            <person name="Padilla G."/>
            <person name="Ferreira P."/>
            <person name="Barriuso J."/>
            <person name="Kellner H."/>
            <person name="Castanera R."/>
            <person name="Alfaro M."/>
            <person name="Ramirez L."/>
            <person name="Pisabarro A.G."/>
            <person name="Kuo A."/>
            <person name="Tritt A."/>
            <person name="Lipzen A."/>
            <person name="He G."/>
            <person name="Yan M."/>
            <person name="Ng V."/>
            <person name="Cullen D."/>
            <person name="Martin F."/>
            <person name="Rosso M.-N."/>
            <person name="Henrissat B."/>
            <person name="Hibbett D."/>
            <person name="Martinez A.T."/>
            <person name="Grigoriev I.V."/>
        </authorList>
    </citation>
    <scope>NUCLEOTIDE SEQUENCE</scope>
    <source>
        <strain evidence="4">ATCC 90797</strain>
    </source>
</reference>
<protein>
    <recommendedName>
        <fullName evidence="3">DUF6533 domain-containing protein</fullName>
    </recommendedName>
</protein>
<keyword evidence="2" id="KW-0812">Transmembrane</keyword>
<evidence type="ECO:0000313" key="4">
    <source>
        <dbReference type="EMBL" id="KAF9499940.1"/>
    </source>
</evidence>
<dbReference type="Proteomes" id="UP000807025">
    <property type="component" value="Unassembled WGS sequence"/>
</dbReference>
<evidence type="ECO:0000256" key="2">
    <source>
        <dbReference type="SAM" id="Phobius"/>
    </source>
</evidence>
<feature type="transmembrane region" description="Helical" evidence="2">
    <location>
        <begin position="98"/>
        <end position="120"/>
    </location>
</feature>
<evidence type="ECO:0000259" key="3">
    <source>
        <dbReference type="Pfam" id="PF20151"/>
    </source>
</evidence>
<dbReference type="OrthoDB" id="3242409at2759"/>